<evidence type="ECO:0000256" key="3">
    <source>
        <dbReference type="ARBA" id="ARBA00022553"/>
    </source>
</evidence>
<evidence type="ECO:0000313" key="13">
    <source>
        <dbReference type="Proteomes" id="UP000283644"/>
    </source>
</evidence>
<dbReference type="Gene3D" id="1.20.5.1930">
    <property type="match status" value="1"/>
</dbReference>
<keyword evidence="8" id="KW-0902">Two-component regulatory system</keyword>
<comment type="caution">
    <text evidence="12">The sequence shown here is derived from an EMBL/GenBank/DDBJ whole genome shotgun (WGS) entry which is preliminary data.</text>
</comment>
<evidence type="ECO:0000256" key="1">
    <source>
        <dbReference type="ARBA" id="ARBA00000085"/>
    </source>
</evidence>
<evidence type="ECO:0000256" key="5">
    <source>
        <dbReference type="ARBA" id="ARBA00022741"/>
    </source>
</evidence>
<dbReference type="CDD" id="cd16917">
    <property type="entry name" value="HATPase_UhpB-NarQ-NarX-like"/>
    <property type="match status" value="1"/>
</dbReference>
<keyword evidence="6" id="KW-0418">Kinase</keyword>
<feature type="transmembrane region" description="Helical" evidence="9">
    <location>
        <begin position="7"/>
        <end position="24"/>
    </location>
</feature>
<evidence type="ECO:0000256" key="6">
    <source>
        <dbReference type="ARBA" id="ARBA00022777"/>
    </source>
</evidence>
<evidence type="ECO:0000256" key="7">
    <source>
        <dbReference type="ARBA" id="ARBA00022840"/>
    </source>
</evidence>
<dbReference type="Pfam" id="PF07730">
    <property type="entry name" value="HisKA_3"/>
    <property type="match status" value="1"/>
</dbReference>
<keyword evidence="7" id="KW-0067">ATP-binding</keyword>
<evidence type="ECO:0000313" key="12">
    <source>
        <dbReference type="EMBL" id="RHW28320.1"/>
    </source>
</evidence>
<dbReference type="SUPFAM" id="SSF55874">
    <property type="entry name" value="ATPase domain of HSP90 chaperone/DNA topoisomerase II/histidine kinase"/>
    <property type="match status" value="1"/>
</dbReference>
<evidence type="ECO:0000256" key="2">
    <source>
        <dbReference type="ARBA" id="ARBA00012438"/>
    </source>
</evidence>
<keyword evidence="9" id="KW-1133">Transmembrane helix</keyword>
<protein>
    <recommendedName>
        <fullName evidence="2">histidine kinase</fullName>
        <ecNumber evidence="2">2.7.13.3</ecNumber>
    </recommendedName>
</protein>
<keyword evidence="3" id="KW-0597">Phosphoprotein</keyword>
<dbReference type="Gene3D" id="3.30.565.10">
    <property type="entry name" value="Histidine kinase-like ATPase, C-terminal domain"/>
    <property type="match status" value="1"/>
</dbReference>
<dbReference type="InterPro" id="IPR036890">
    <property type="entry name" value="HATPase_C_sf"/>
</dbReference>
<evidence type="ECO:0000256" key="4">
    <source>
        <dbReference type="ARBA" id="ARBA00022679"/>
    </source>
</evidence>
<name>A0A417Y6K6_9ACTN</name>
<keyword evidence="4" id="KW-0808">Transferase</keyword>
<keyword evidence="5" id="KW-0547">Nucleotide-binding</keyword>
<dbReference type="OrthoDB" id="227596at2"/>
<dbReference type="PANTHER" id="PTHR24421">
    <property type="entry name" value="NITRATE/NITRITE SENSOR PROTEIN NARX-RELATED"/>
    <property type="match status" value="1"/>
</dbReference>
<proteinExistence type="predicted"/>
<dbReference type="AlphaFoldDB" id="A0A417Y6K6"/>
<keyword evidence="9" id="KW-0812">Transmembrane</keyword>
<comment type="catalytic activity">
    <reaction evidence="1">
        <text>ATP + protein L-histidine = ADP + protein N-phospho-L-histidine.</text>
        <dbReference type="EC" id="2.7.13.3"/>
    </reaction>
</comment>
<dbReference type="InterPro" id="IPR050482">
    <property type="entry name" value="Sensor_HK_TwoCompSys"/>
</dbReference>
<dbReference type="PANTHER" id="PTHR24421:SF10">
    <property type="entry name" value="NITRATE_NITRITE SENSOR PROTEIN NARQ"/>
    <property type="match status" value="1"/>
</dbReference>
<dbReference type="GO" id="GO:0005524">
    <property type="term" value="F:ATP binding"/>
    <property type="evidence" value="ECO:0007669"/>
    <property type="project" value="UniProtKB-KW"/>
</dbReference>
<accession>A0A417Y6K6</accession>
<evidence type="ECO:0000259" key="10">
    <source>
        <dbReference type="Pfam" id="PF02518"/>
    </source>
</evidence>
<reference evidence="12 13" key="1">
    <citation type="submission" date="2018-09" db="EMBL/GenBank/DDBJ databases">
        <title>Genome sequencing of Nocardioides immobilis CCTCC AB 2017083 for comparison to Nocardioides silvaticus.</title>
        <authorList>
            <person name="Li C."/>
            <person name="Wang G."/>
        </authorList>
    </citation>
    <scope>NUCLEOTIDE SEQUENCE [LARGE SCALE GENOMIC DNA]</scope>
    <source>
        <strain evidence="12 13">CCTCC AB 2017083</strain>
    </source>
</reference>
<evidence type="ECO:0000256" key="9">
    <source>
        <dbReference type="SAM" id="Phobius"/>
    </source>
</evidence>
<feature type="domain" description="Histidine kinase/HSP90-like ATPase" evidence="10">
    <location>
        <begin position="291"/>
        <end position="376"/>
    </location>
</feature>
<gene>
    <name evidence="12" type="ORF">D0Z08_04915</name>
</gene>
<dbReference type="EC" id="2.7.13.3" evidence="2"/>
<feature type="domain" description="Signal transduction histidine kinase subgroup 3 dimerisation and phosphoacceptor" evidence="11">
    <location>
        <begin position="179"/>
        <end position="243"/>
    </location>
</feature>
<dbReference type="InterPro" id="IPR011712">
    <property type="entry name" value="Sig_transdc_His_kin_sub3_dim/P"/>
</dbReference>
<dbReference type="InterPro" id="IPR003594">
    <property type="entry name" value="HATPase_dom"/>
</dbReference>
<sequence>MQADRRALVLDVIITTVVLAVVAVDTVSAESHALRVAAAEGLQASALAFRRTRVAAAGLLFLAGTAVELAPPEAPTGDAGVLALLLLLFSLGRYDAWQRSAARVLVWASLAALVGAETATSDGADLVSDLLVIALTSTGAYAVGATRRRQVQRESEFSESLELRDRSWEARSREIVEAERRRIAVELHDIVGHALAGIAVSAGAARSRPGTPPEVAESLNHILTASQEAAADVRRLVGLVRADADLDIREPQPTLASIEGLVAQVRRAGVDVDVVEEGTPIHAARSTQLVAYRLVQEGLTNAMRHRPGAPVKVHVRWQPDRLDVGVVDAGTGPTSSGPGDGHGLTGLRERVLVHGGTFEAGATPSGGFRLAASLPLT</sequence>
<dbReference type="GO" id="GO:0016020">
    <property type="term" value="C:membrane"/>
    <property type="evidence" value="ECO:0007669"/>
    <property type="project" value="InterPro"/>
</dbReference>
<evidence type="ECO:0000259" key="11">
    <source>
        <dbReference type="Pfam" id="PF07730"/>
    </source>
</evidence>
<dbReference type="GO" id="GO:0046983">
    <property type="term" value="F:protein dimerization activity"/>
    <property type="evidence" value="ECO:0007669"/>
    <property type="project" value="InterPro"/>
</dbReference>
<keyword evidence="9" id="KW-0472">Membrane</keyword>
<dbReference type="RefSeq" id="WP_118923231.1">
    <property type="nucleotide sequence ID" value="NZ_QXGH01000010.1"/>
</dbReference>
<evidence type="ECO:0000256" key="8">
    <source>
        <dbReference type="ARBA" id="ARBA00023012"/>
    </source>
</evidence>
<dbReference type="Pfam" id="PF02518">
    <property type="entry name" value="HATPase_c"/>
    <property type="match status" value="1"/>
</dbReference>
<keyword evidence="13" id="KW-1185">Reference proteome</keyword>
<dbReference type="GO" id="GO:0000155">
    <property type="term" value="F:phosphorelay sensor kinase activity"/>
    <property type="evidence" value="ECO:0007669"/>
    <property type="project" value="InterPro"/>
</dbReference>
<organism evidence="12 13">
    <name type="scientific">Nocardioides immobilis</name>
    <dbReference type="NCBI Taxonomy" id="2049295"/>
    <lineage>
        <taxon>Bacteria</taxon>
        <taxon>Bacillati</taxon>
        <taxon>Actinomycetota</taxon>
        <taxon>Actinomycetes</taxon>
        <taxon>Propionibacteriales</taxon>
        <taxon>Nocardioidaceae</taxon>
        <taxon>Nocardioides</taxon>
    </lineage>
</organism>
<dbReference type="Proteomes" id="UP000283644">
    <property type="component" value="Unassembled WGS sequence"/>
</dbReference>
<dbReference type="EMBL" id="QXGH01000010">
    <property type="protein sequence ID" value="RHW28320.1"/>
    <property type="molecule type" value="Genomic_DNA"/>
</dbReference>